<feature type="region of interest" description="Disordered" evidence="2">
    <location>
        <begin position="386"/>
        <end position="408"/>
    </location>
</feature>
<dbReference type="Proteomes" id="UP001174909">
    <property type="component" value="Unassembled WGS sequence"/>
</dbReference>
<dbReference type="Gene3D" id="1.10.287.1490">
    <property type="match status" value="1"/>
</dbReference>
<keyword evidence="4" id="KW-1185">Reference proteome</keyword>
<dbReference type="PANTHER" id="PTHR45615">
    <property type="entry name" value="MYOSIN HEAVY CHAIN, NON-MUSCLE"/>
    <property type="match status" value="1"/>
</dbReference>
<name>A0AA35RW31_GEOBA</name>
<feature type="region of interest" description="Disordered" evidence="2">
    <location>
        <begin position="252"/>
        <end position="274"/>
    </location>
</feature>
<proteinExistence type="predicted"/>
<feature type="coiled-coil region" evidence="1">
    <location>
        <begin position="1078"/>
        <end position="1105"/>
    </location>
</feature>
<evidence type="ECO:0000313" key="4">
    <source>
        <dbReference type="Proteomes" id="UP001174909"/>
    </source>
</evidence>
<feature type="region of interest" description="Disordered" evidence="2">
    <location>
        <begin position="21"/>
        <end position="225"/>
    </location>
</feature>
<feature type="region of interest" description="Disordered" evidence="2">
    <location>
        <begin position="1136"/>
        <end position="1167"/>
    </location>
</feature>
<organism evidence="3 4">
    <name type="scientific">Geodia barretti</name>
    <name type="common">Barrett's horny sponge</name>
    <dbReference type="NCBI Taxonomy" id="519541"/>
    <lineage>
        <taxon>Eukaryota</taxon>
        <taxon>Metazoa</taxon>
        <taxon>Porifera</taxon>
        <taxon>Demospongiae</taxon>
        <taxon>Heteroscleromorpha</taxon>
        <taxon>Tetractinellida</taxon>
        <taxon>Astrophorina</taxon>
        <taxon>Geodiidae</taxon>
        <taxon>Geodia</taxon>
    </lineage>
</organism>
<reference evidence="3" key="1">
    <citation type="submission" date="2023-03" db="EMBL/GenBank/DDBJ databases">
        <authorList>
            <person name="Steffen K."/>
            <person name="Cardenas P."/>
        </authorList>
    </citation>
    <scope>NUCLEOTIDE SEQUENCE</scope>
</reference>
<feature type="compositionally biased region" description="Gly residues" evidence="2">
    <location>
        <begin position="862"/>
        <end position="872"/>
    </location>
</feature>
<sequence length="1837" mass="205260">MSRSSQRGNWNKVEFQLRRKAFERGGGGGGEGMESGSVSEDENLLTTGRRPENRCGVRTNEVPSAQSRSRAPMSPRGTRATSGQIPEIPSSSSSSSSQRHSSTSSEPPPQQRGSLTGEYSEEAPEPLMPTFSTHSQSDDSEREDHTMAAQISALSEQNQQLESQLREMEEERERLREMLSGEKVTAATAGDVAYTPPGLPSKVLDGRKVMEKGGKRTDKHLSSEEDLLSKIESLHKSCCDLEERLHELTEEKRRVETESATQREALHKMQDREQDLSKDIETLRDENSHHSGTISKLQEEHSQLHTENASLLSELSAVSEKLSTIQKCYRQAEQENMHLADELREMQRERDKLYERLSVDDGQKTKENYRLTIRKLREENTALKSEKVDAAKDKPAPTPEKPRMLSKVEQDMEELTKIRTERTQLQEQLKSAQRDIDSLRAQLKGHSLEQQATNAIKRNVAGHLKTLLSQVSSVYDDLEAARTAITTLTEHQNKLSREQFEALAGKCRNEICRVSEEKATMAQSLDDAKRSLAKLQIELEVVRATNLKLQSHKSVVADDVSQLRAEVAQLEDQKKMLERQLSQNEKMAAEKDKTVRQLEAEKKKLKSQLQSSEKTWKAQLVRHERDWEDRMAEMELIQGNIEEEKEDLVREKNAMGERLACVESDKSKLEEEKRELESKITGMEMKLSENAVEITRVQKDIAQAVVEHACELAKVRVSSQERQKEYAARESELGEKMAALTRDRDQLRQTLEESQLKQKEMEARMKNTKEKDDKVGELTAQLNSLKTENETIRAEIRSLSELRQSAVDNLQQLSEAKQSLQLDNQKIHMTLRTEISLLLTKLKSTEEEKQALEARVAELVDGGAGGSGGAAGGRVESGERGGGEGGSFQGEDRGYAGSIRRQVDNTEKKVPSADLQSRMTMLEAENRRLKDTLRSGKEPPDSNPALRKKIIKLSQRNFFLEWEKKDLSDKLQIALRVSRETKEKAASDQERKLREMNHALTEKVRGLEDSLLKRRSAIDTRITETVKENGRLHQQLIVLKNGFDESSGQRGLVEETARWVAGEGPRVLAELQTGLAGFKLELQALQSAQKRMRELQIELQHLVNSEAMAARTLMRTSSAALPPVLKGLNPSYLSRIDSTATSPPPSTPSTPILLPSSAKPPQSPTAFSDAREKFQLLTQLTDETDTALKRSLVLVANREEQATLVGTQFAEHEKKLAEAVGINKKLKDQFDHIDEQDLLPDQLQTIAMLQKQIESLEDQVIDRDAALQEIESQMKQDYEQHDQLIRKLNSEVIDLTNQLSAQVGKLRSKDVYIQQADQRYLELETQLISLRKETERLVHEREQLIAQALPEHLKMVAVATGGGAVSLSDVIRLQGEEIRALQNSLVDCSYQLTQLHQQLASADRQRSTLQAKILSDEIMQQQMKENLTAEINYLRTLNLQFVEQQAKGDKAKVLLDEVRKVKEALRQQKEAADTQRGLDAANIKIFEQEAKMEDLKFQLHKHTLSLTMLQAEKQHALSSISQDITGQMSSGFLMQRRPVSAGSEAGGGACRKPNYHILNRPQPSSRNSLMQPEFAIQIPGTKGGSLGGSEIVNLEEHSESHYNPLSLGPPVVTDDEGSRYPFRRGHDEIEKVAKHQQVKKVKRHRRTASMGSNIIDVPQRDPPSNTSTLPLPASSTSKPAHVNIVKPKPLTAKQQQQQQQLSRPGSAGSNPMVGALHRMQSPEKVKETAHEVMKGITKLIEGDGGSGGGGSDGEGGGDGGGGGDRTRMRRVRSGGGQRLPESEGGEGNTVGIGEGEGSSFTKPEHQVTVTSSLPVGLGSRTRHKHDIPTGQTEQQIL</sequence>
<feature type="compositionally biased region" description="Low complexity" evidence="2">
    <location>
        <begin position="90"/>
        <end position="105"/>
    </location>
</feature>
<feature type="compositionally biased region" description="Basic and acidic residues" evidence="2">
    <location>
        <begin position="164"/>
        <end position="180"/>
    </location>
</feature>
<feature type="compositionally biased region" description="Gly residues" evidence="2">
    <location>
        <begin position="24"/>
        <end position="33"/>
    </location>
</feature>
<dbReference type="GO" id="GO:0016460">
    <property type="term" value="C:myosin II complex"/>
    <property type="evidence" value="ECO:0007669"/>
    <property type="project" value="TreeGrafter"/>
</dbReference>
<feature type="coiled-coil region" evidence="1">
    <location>
        <begin position="518"/>
        <end position="686"/>
    </location>
</feature>
<feature type="region of interest" description="Disordered" evidence="2">
    <location>
        <begin position="283"/>
        <end position="302"/>
    </location>
</feature>
<evidence type="ECO:0000256" key="2">
    <source>
        <dbReference type="SAM" id="MobiDB-lite"/>
    </source>
</evidence>
<dbReference type="GO" id="GO:0005737">
    <property type="term" value="C:cytoplasm"/>
    <property type="evidence" value="ECO:0007669"/>
    <property type="project" value="TreeGrafter"/>
</dbReference>
<feature type="coiled-coil region" evidence="1">
    <location>
        <begin position="1209"/>
        <end position="1347"/>
    </location>
</feature>
<gene>
    <name evidence="3" type="ORF">GBAR_LOCUS10672</name>
</gene>
<dbReference type="EMBL" id="CASHTH010001645">
    <property type="protein sequence ID" value="CAI8017611.1"/>
    <property type="molecule type" value="Genomic_DNA"/>
</dbReference>
<comment type="caution">
    <text evidence="3">The sequence shown here is derived from an EMBL/GenBank/DDBJ whole genome shotgun (WGS) entry which is preliminary data.</text>
</comment>
<feature type="region of interest" description="Disordered" evidence="2">
    <location>
        <begin position="1639"/>
        <end position="1714"/>
    </location>
</feature>
<dbReference type="GO" id="GO:0051015">
    <property type="term" value="F:actin filament binding"/>
    <property type="evidence" value="ECO:0007669"/>
    <property type="project" value="TreeGrafter"/>
</dbReference>
<feature type="region of interest" description="Disordered" evidence="2">
    <location>
        <begin position="1539"/>
        <end position="1567"/>
    </location>
</feature>
<feature type="compositionally biased region" description="Basic and acidic residues" evidence="2">
    <location>
        <begin position="264"/>
        <end position="274"/>
    </location>
</feature>
<evidence type="ECO:0000313" key="3">
    <source>
        <dbReference type="EMBL" id="CAI8017611.1"/>
    </source>
</evidence>
<feature type="compositionally biased region" description="Gly residues" evidence="2">
    <location>
        <begin position="1742"/>
        <end position="1763"/>
    </location>
</feature>
<accession>A0AA35RW31</accession>
<keyword evidence="1" id="KW-0175">Coiled coil</keyword>
<feature type="compositionally biased region" description="Basic and acidic residues" evidence="2">
    <location>
        <begin position="901"/>
        <end position="911"/>
    </location>
</feature>
<protein>
    <submittedName>
        <fullName evidence="3">Uncharacterized protein</fullName>
    </submittedName>
</protein>
<evidence type="ECO:0000256" key="1">
    <source>
        <dbReference type="SAM" id="Coils"/>
    </source>
</evidence>
<feature type="compositionally biased region" description="Basic and acidic residues" evidence="2">
    <location>
        <begin position="136"/>
        <end position="146"/>
    </location>
</feature>
<dbReference type="PANTHER" id="PTHR45615:SF40">
    <property type="entry name" value="MYOSIN HEAVY CHAIN, NON-MUSCLE"/>
    <property type="match status" value="1"/>
</dbReference>
<feature type="compositionally biased region" description="Gly residues" evidence="2">
    <location>
        <begin position="1785"/>
        <end position="1796"/>
    </location>
</feature>
<feature type="compositionally biased region" description="Low complexity" evidence="2">
    <location>
        <begin position="152"/>
        <end position="163"/>
    </location>
</feature>
<dbReference type="GO" id="GO:0000146">
    <property type="term" value="F:microfilament motor activity"/>
    <property type="evidence" value="ECO:0007669"/>
    <property type="project" value="TreeGrafter"/>
</dbReference>
<feature type="compositionally biased region" description="Low complexity" evidence="2">
    <location>
        <begin position="1662"/>
        <end position="1680"/>
    </location>
</feature>
<dbReference type="GO" id="GO:0032982">
    <property type="term" value="C:myosin filament"/>
    <property type="evidence" value="ECO:0007669"/>
    <property type="project" value="TreeGrafter"/>
</dbReference>
<feature type="compositionally biased region" description="Basic and acidic residues" evidence="2">
    <location>
        <begin position="204"/>
        <end position="225"/>
    </location>
</feature>
<feature type="region of interest" description="Disordered" evidence="2">
    <location>
        <begin position="1739"/>
        <end position="1837"/>
    </location>
</feature>
<feature type="region of interest" description="Disordered" evidence="2">
    <location>
        <begin position="861"/>
        <end position="913"/>
    </location>
</feature>